<keyword evidence="1 2" id="KW-0732">Signal</keyword>
<gene>
    <name evidence="3" type="ORF">Poly30_32650</name>
</gene>
<dbReference type="SUPFAM" id="SSF53474">
    <property type="entry name" value="alpha/beta-Hydrolases"/>
    <property type="match status" value="1"/>
</dbReference>
<evidence type="ECO:0008006" key="5">
    <source>
        <dbReference type="Google" id="ProtNLM"/>
    </source>
</evidence>
<keyword evidence="4" id="KW-1185">Reference proteome</keyword>
<dbReference type="RefSeq" id="WP_145199145.1">
    <property type="nucleotide sequence ID" value="NZ_CP036434.1"/>
</dbReference>
<dbReference type="EMBL" id="CP036434">
    <property type="protein sequence ID" value="QDV07734.1"/>
    <property type="molecule type" value="Genomic_DNA"/>
</dbReference>
<feature type="signal peptide" evidence="2">
    <location>
        <begin position="1"/>
        <end position="16"/>
    </location>
</feature>
<feature type="chain" id="PRO_5021745968" description="Alpha/beta hydrolase family protein" evidence="2">
    <location>
        <begin position="17"/>
        <end position="511"/>
    </location>
</feature>
<sequence precursor="true">MRIASSILLVALGASACVDSEGTRPAAGGALSPASGDQGGSVAVPFFPESAPTSQDYGPHQVQLGNATFAYLTRVAVPAEAMPLLPSGIGGTVFTYSLFVESTQAIELFALFVPDSPAGQRRPLLTAFHGFGTSHRDIDVRTRFFVEADDRDWFLVAPLQRNLADPAGDNFDINYASAQSQLHVEAVIQFMLENYAIDRDRLYGVGFSMGGGSALSYAARHRDRSTGAFAAVVNHTGSVALENEYANLPVASPVIDIMELIFGGPPSATPFEWQRSSLIELDAQGEILSGGRHMARNLGPVPTQTWFNSDDHLDHLRNQSQKLDQFMQGLVGADHSLVVVPGQIPNCDGQHCWSTLDQTMACDWLEQHSLNGQPLQGTVLADRAGNWEYFKLKQDVNGQFSSLDYFVDPLGNSLTLASPENVGQIETSIATLGLDAASSLKVSLEGFGLSTCRLVFTNALSPPVAILRDSLVLDEDCSGTSSGPQWCYDPSEGTLTLLEDEPTLTSWILQF</sequence>
<name>A0A518EUI8_9BACT</name>
<evidence type="ECO:0000313" key="4">
    <source>
        <dbReference type="Proteomes" id="UP000320390"/>
    </source>
</evidence>
<evidence type="ECO:0000256" key="1">
    <source>
        <dbReference type="ARBA" id="ARBA00022729"/>
    </source>
</evidence>
<evidence type="ECO:0000256" key="2">
    <source>
        <dbReference type="SAM" id="SignalP"/>
    </source>
</evidence>
<dbReference type="InterPro" id="IPR029058">
    <property type="entry name" value="AB_hydrolase_fold"/>
</dbReference>
<dbReference type="OrthoDB" id="246065at2"/>
<reference evidence="3 4" key="1">
    <citation type="submission" date="2019-02" db="EMBL/GenBank/DDBJ databases">
        <title>Deep-cultivation of Planctomycetes and their phenomic and genomic characterization uncovers novel biology.</title>
        <authorList>
            <person name="Wiegand S."/>
            <person name="Jogler M."/>
            <person name="Boedeker C."/>
            <person name="Pinto D."/>
            <person name="Vollmers J."/>
            <person name="Rivas-Marin E."/>
            <person name="Kohn T."/>
            <person name="Peeters S.H."/>
            <person name="Heuer A."/>
            <person name="Rast P."/>
            <person name="Oberbeckmann S."/>
            <person name="Bunk B."/>
            <person name="Jeske O."/>
            <person name="Meyerdierks A."/>
            <person name="Storesund J.E."/>
            <person name="Kallscheuer N."/>
            <person name="Luecker S."/>
            <person name="Lage O.M."/>
            <person name="Pohl T."/>
            <person name="Merkel B.J."/>
            <person name="Hornburger P."/>
            <person name="Mueller R.-W."/>
            <person name="Bruemmer F."/>
            <person name="Labrenz M."/>
            <person name="Spormann A.M."/>
            <person name="Op den Camp H."/>
            <person name="Overmann J."/>
            <person name="Amann R."/>
            <person name="Jetten M.S.M."/>
            <person name="Mascher T."/>
            <person name="Medema M.H."/>
            <person name="Devos D.P."/>
            <person name="Kaster A.-K."/>
            <person name="Ovreas L."/>
            <person name="Rohde M."/>
            <person name="Galperin M.Y."/>
            <person name="Jogler C."/>
        </authorList>
    </citation>
    <scope>NUCLEOTIDE SEQUENCE [LARGE SCALE GENOMIC DNA]</scope>
    <source>
        <strain evidence="3 4">Poly30</strain>
    </source>
</reference>
<dbReference type="InterPro" id="IPR050955">
    <property type="entry name" value="Plant_Biomass_Hydrol_Est"/>
</dbReference>
<dbReference type="PROSITE" id="PS51257">
    <property type="entry name" value="PROKAR_LIPOPROTEIN"/>
    <property type="match status" value="1"/>
</dbReference>
<organism evidence="3 4">
    <name type="scientific">Saltatorellus ferox</name>
    <dbReference type="NCBI Taxonomy" id="2528018"/>
    <lineage>
        <taxon>Bacteria</taxon>
        <taxon>Pseudomonadati</taxon>
        <taxon>Planctomycetota</taxon>
        <taxon>Planctomycetia</taxon>
        <taxon>Planctomycetia incertae sedis</taxon>
        <taxon>Saltatorellus</taxon>
    </lineage>
</organism>
<dbReference type="PANTHER" id="PTHR43037">
    <property type="entry name" value="UNNAMED PRODUCT-RELATED"/>
    <property type="match status" value="1"/>
</dbReference>
<protein>
    <recommendedName>
        <fullName evidence="5">Alpha/beta hydrolase family protein</fullName>
    </recommendedName>
</protein>
<accession>A0A518EUI8</accession>
<dbReference type="Gene3D" id="3.40.50.1820">
    <property type="entry name" value="alpha/beta hydrolase"/>
    <property type="match status" value="1"/>
</dbReference>
<proteinExistence type="predicted"/>
<dbReference type="PANTHER" id="PTHR43037:SF1">
    <property type="entry name" value="BLL1128 PROTEIN"/>
    <property type="match status" value="1"/>
</dbReference>
<evidence type="ECO:0000313" key="3">
    <source>
        <dbReference type="EMBL" id="QDV07734.1"/>
    </source>
</evidence>
<dbReference type="Proteomes" id="UP000320390">
    <property type="component" value="Chromosome"/>
</dbReference>
<dbReference type="AlphaFoldDB" id="A0A518EUI8"/>